<dbReference type="GO" id="GO:0009307">
    <property type="term" value="P:DNA restriction-modification system"/>
    <property type="evidence" value="ECO:0007669"/>
    <property type="project" value="InterPro"/>
</dbReference>
<keyword evidence="7" id="KW-1185">Reference proteome</keyword>
<dbReference type="PRINTS" id="PR00505">
    <property type="entry name" value="D12N6MTFRASE"/>
</dbReference>
<dbReference type="EC" id="2.1.1.72" evidence="1"/>
<dbReference type="RefSeq" id="WP_071453153.1">
    <property type="nucleotide sequence ID" value="NZ_CP017675.1"/>
</dbReference>
<accession>A0A1J0A8Z9</accession>
<evidence type="ECO:0000313" key="6">
    <source>
        <dbReference type="EMBL" id="APB32403.1"/>
    </source>
</evidence>
<protein>
    <recommendedName>
        <fullName evidence="1">site-specific DNA-methyltransferase (adenine-specific)</fullName>
        <ecNumber evidence="1">2.1.1.72</ecNumber>
    </recommendedName>
</protein>
<dbReference type="PROSITE" id="PS00092">
    <property type="entry name" value="N6_MTASE"/>
    <property type="match status" value="1"/>
</dbReference>
<evidence type="ECO:0000313" key="7">
    <source>
        <dbReference type="Proteomes" id="UP000180235"/>
    </source>
</evidence>
<evidence type="ECO:0000256" key="1">
    <source>
        <dbReference type="ARBA" id="ARBA00011900"/>
    </source>
</evidence>
<comment type="catalytic activity">
    <reaction evidence="5">
        <text>a 2'-deoxyadenosine in DNA + S-adenosyl-L-methionine = an N(6)-methyl-2'-deoxyadenosine in DNA + S-adenosyl-L-homocysteine + H(+)</text>
        <dbReference type="Rhea" id="RHEA:15197"/>
        <dbReference type="Rhea" id="RHEA-COMP:12418"/>
        <dbReference type="Rhea" id="RHEA-COMP:12419"/>
        <dbReference type="ChEBI" id="CHEBI:15378"/>
        <dbReference type="ChEBI" id="CHEBI:57856"/>
        <dbReference type="ChEBI" id="CHEBI:59789"/>
        <dbReference type="ChEBI" id="CHEBI:90615"/>
        <dbReference type="ChEBI" id="CHEBI:90616"/>
        <dbReference type="EC" id="2.1.1.72"/>
    </reaction>
</comment>
<gene>
    <name evidence="6" type="ORF">GlitD10_0102</name>
</gene>
<dbReference type="KEGG" id="glt:GlitD10_0102"/>
<dbReference type="GO" id="GO:0009007">
    <property type="term" value="F:site-specific DNA-methyltransferase (adenine-specific) activity"/>
    <property type="evidence" value="ECO:0007669"/>
    <property type="project" value="UniProtKB-EC"/>
</dbReference>
<dbReference type="GO" id="GO:0003676">
    <property type="term" value="F:nucleic acid binding"/>
    <property type="evidence" value="ECO:0007669"/>
    <property type="project" value="InterPro"/>
</dbReference>
<keyword evidence="4" id="KW-0949">S-adenosyl-L-methionine</keyword>
<evidence type="ECO:0000256" key="2">
    <source>
        <dbReference type="ARBA" id="ARBA00022603"/>
    </source>
</evidence>
<evidence type="ECO:0000256" key="3">
    <source>
        <dbReference type="ARBA" id="ARBA00022679"/>
    </source>
</evidence>
<sequence length="375" mass="43363">MQQLLLFDKFDINVPTEGIKYTGSKLKLIPYILRLIQELDVRTVLDGFSGTTRVSQALAKSGYQVICNDIAVWSEVFGTCYLMNQKKRENYQELIDHLNSIPPIDGWFTEFYGGHPNDGCAIQKDGLKKPWQIHNTRKLDGIRQEIETLNLNQQDKSVVLTSLILALDQVDNTLGHFASYLRNWSPRSYHHLVMRVPSLLITSQPHRVMRQNVFDLLSNISVDLAYFDPPYGSNNEKMPPSRVRYASYYHLWTSVCLFDQPQLFGKVNRRSDTSDRMAASIFEEFRQDDQGRYIAVNAIEKMLKEVKSRWVILSYSSGGRATAEELHRVIQQNGTLLQVLEIDYQSNVMAGMKWTNEWLRDVSQSNRELLFLIEK</sequence>
<reference evidence="6 7" key="1">
    <citation type="submission" date="2016-10" db="EMBL/GenBank/DDBJ databases">
        <title>Description of Gloeomargarita lithophora gen. nov., sp. nov., a thylakoid-bearing basal-branching cyanobacterium with intracellular carbonates, and proposal for Gloeomargaritales ord. nov.</title>
        <authorList>
            <person name="Moreira D."/>
            <person name="Tavera R."/>
            <person name="Benzerara K."/>
            <person name="Skouri-Panet F."/>
            <person name="Couradeau E."/>
            <person name="Gerard E."/>
            <person name="Loussert C."/>
            <person name="Novelo E."/>
            <person name="Zivanovic Y."/>
            <person name="Lopez-Garcia P."/>
        </authorList>
    </citation>
    <scope>NUCLEOTIDE SEQUENCE [LARGE SCALE GENOMIC DNA]</scope>
    <source>
        <strain evidence="6 7">D10</strain>
    </source>
</reference>
<dbReference type="REBASE" id="166417">
    <property type="entry name" value="M.GliD10ORF102P"/>
</dbReference>
<dbReference type="Pfam" id="PF02086">
    <property type="entry name" value="MethyltransfD12"/>
    <property type="match status" value="1"/>
</dbReference>
<dbReference type="EMBL" id="CP017675">
    <property type="protein sequence ID" value="APB32403.1"/>
    <property type="molecule type" value="Genomic_DNA"/>
</dbReference>
<dbReference type="GO" id="GO:0032259">
    <property type="term" value="P:methylation"/>
    <property type="evidence" value="ECO:0007669"/>
    <property type="project" value="UniProtKB-KW"/>
</dbReference>
<name>A0A1J0A8Z9_9CYAN</name>
<dbReference type="InterPro" id="IPR002052">
    <property type="entry name" value="DNA_methylase_N6_adenine_CS"/>
</dbReference>
<dbReference type="InterPro" id="IPR012327">
    <property type="entry name" value="MeTrfase_D12"/>
</dbReference>
<dbReference type="STRING" id="1188229.GlitD10_0102"/>
<dbReference type="SUPFAM" id="SSF53335">
    <property type="entry name" value="S-adenosyl-L-methionine-dependent methyltransferases"/>
    <property type="match status" value="1"/>
</dbReference>
<dbReference type="InterPro" id="IPR029063">
    <property type="entry name" value="SAM-dependent_MTases_sf"/>
</dbReference>
<keyword evidence="3 6" id="KW-0808">Transferase</keyword>
<evidence type="ECO:0000256" key="4">
    <source>
        <dbReference type="ARBA" id="ARBA00022691"/>
    </source>
</evidence>
<dbReference type="OrthoDB" id="9805629at2"/>
<organism evidence="6 7">
    <name type="scientific">Gloeomargarita lithophora Alchichica-D10</name>
    <dbReference type="NCBI Taxonomy" id="1188229"/>
    <lineage>
        <taxon>Bacteria</taxon>
        <taxon>Bacillati</taxon>
        <taxon>Cyanobacteriota</taxon>
        <taxon>Cyanophyceae</taxon>
        <taxon>Gloeomargaritales</taxon>
        <taxon>Gloeomargaritaceae</taxon>
        <taxon>Gloeomargarita</taxon>
    </lineage>
</organism>
<proteinExistence type="predicted"/>
<dbReference type="AlphaFoldDB" id="A0A1J0A8Z9"/>
<dbReference type="Proteomes" id="UP000180235">
    <property type="component" value="Chromosome"/>
</dbReference>
<keyword evidence="2 6" id="KW-0489">Methyltransferase</keyword>
<evidence type="ECO:0000256" key="5">
    <source>
        <dbReference type="ARBA" id="ARBA00047942"/>
    </source>
</evidence>